<dbReference type="EMBL" id="JACJHR010000004">
    <property type="protein sequence ID" value="MBB2498337.1"/>
    <property type="molecule type" value="Genomic_DNA"/>
</dbReference>
<evidence type="ECO:0000313" key="5">
    <source>
        <dbReference type="EMBL" id="MBB2498337.1"/>
    </source>
</evidence>
<dbReference type="AlphaFoldDB" id="A0A2N3WND6"/>
<name>A0A2N3WND6_9PSEU</name>
<accession>A0A2N3WND6</accession>
<dbReference type="Proteomes" id="UP000550260">
    <property type="component" value="Unassembled WGS sequence"/>
</dbReference>
<dbReference type="PROSITE" id="PS51347">
    <property type="entry name" value="PHOSPHOTRIESTERASE_2"/>
    <property type="match status" value="1"/>
</dbReference>
<dbReference type="OrthoDB" id="9795018at2"/>
<evidence type="ECO:0000313" key="8">
    <source>
        <dbReference type="Proteomes" id="UP000550260"/>
    </source>
</evidence>
<evidence type="ECO:0000256" key="2">
    <source>
        <dbReference type="ARBA" id="ARBA00022801"/>
    </source>
</evidence>
<comment type="cofactor">
    <cofactor evidence="3">
        <name>a divalent metal cation</name>
        <dbReference type="ChEBI" id="CHEBI:60240"/>
    </cofactor>
    <text evidence="3">Binds 2 divalent metal cations per subunit.</text>
</comment>
<accession>A0A8E1VU46</accession>
<evidence type="ECO:0000313" key="6">
    <source>
        <dbReference type="EMBL" id="PKV95379.1"/>
    </source>
</evidence>
<reference evidence="5 8" key="2">
    <citation type="submission" date="2020-08" db="EMBL/GenBank/DDBJ databases">
        <title>Amycolatopsis echigonensis JCM 21831.</title>
        <authorList>
            <person name="Tedsree N."/>
            <person name="Kuncharoen N."/>
            <person name="Likhitwitayawuid K."/>
            <person name="Tanasupawat S."/>
        </authorList>
    </citation>
    <scope>NUCLEOTIDE SEQUENCE [LARGE SCALE GENOMIC DNA]</scope>
    <source>
        <strain evidence="5 8">JCM 21831</strain>
    </source>
</reference>
<keyword evidence="1 3" id="KW-0479">Metal-binding</keyword>
<dbReference type="PROSITE" id="PS01322">
    <property type="entry name" value="PHOSPHOTRIESTERASE_1"/>
    <property type="match status" value="1"/>
</dbReference>
<dbReference type="Proteomes" id="UP000233750">
    <property type="component" value="Unassembled WGS sequence"/>
</dbReference>
<feature type="binding site" evidence="3">
    <location>
        <position position="31"/>
    </location>
    <ligand>
        <name>a divalent metal cation</name>
        <dbReference type="ChEBI" id="CHEBI:60240"/>
        <label>1</label>
    </ligand>
</feature>
<dbReference type="PANTHER" id="PTHR10819:SF3">
    <property type="entry name" value="PHOSPHOTRIESTERASE-RELATED PROTEIN"/>
    <property type="match status" value="1"/>
</dbReference>
<feature type="binding site" evidence="3">
    <location>
        <position position="172"/>
    </location>
    <ligand>
        <name>a divalent metal cation</name>
        <dbReference type="ChEBI" id="CHEBI:60240"/>
        <label>1</label>
    </ligand>
</feature>
<keyword evidence="7" id="KW-1185">Reference proteome</keyword>
<evidence type="ECO:0000256" key="4">
    <source>
        <dbReference type="PROSITE-ProRule" id="PRU00679"/>
    </source>
</evidence>
<dbReference type="EMBL" id="PJMY01000003">
    <property type="protein sequence ID" value="PKV95379.1"/>
    <property type="molecule type" value="Genomic_DNA"/>
</dbReference>
<dbReference type="InterPro" id="IPR001559">
    <property type="entry name" value="Phosphotriesterase"/>
</dbReference>
<organism evidence="6 7">
    <name type="scientific">Amycolatopsis echigonensis</name>
    <dbReference type="NCBI Taxonomy" id="2576905"/>
    <lineage>
        <taxon>Bacteria</taxon>
        <taxon>Bacillati</taxon>
        <taxon>Actinomycetota</taxon>
        <taxon>Actinomycetes</taxon>
        <taxon>Pseudonocardiales</taxon>
        <taxon>Pseudonocardiaceae</taxon>
        <taxon>Amycolatopsis</taxon>
    </lineage>
</organism>
<feature type="binding site" evidence="3">
    <location>
        <position position="172"/>
    </location>
    <ligand>
        <name>a divalent metal cation</name>
        <dbReference type="ChEBI" id="CHEBI:60240"/>
        <label>2</label>
    </ligand>
</feature>
<feature type="binding site" evidence="3">
    <location>
        <position position="29"/>
    </location>
    <ligand>
        <name>a divalent metal cation</name>
        <dbReference type="ChEBI" id="CHEBI:60240"/>
        <label>1</label>
    </ligand>
</feature>
<feature type="binding site" evidence="3">
    <location>
        <position position="234"/>
    </location>
    <ligand>
        <name>a divalent metal cation</name>
        <dbReference type="ChEBI" id="CHEBI:60240"/>
        <label>2</label>
    </ligand>
</feature>
<comment type="caution">
    <text evidence="4">Lacks conserved residue(s) required for the propagation of feature annotation.</text>
</comment>
<evidence type="ECO:0000313" key="7">
    <source>
        <dbReference type="Proteomes" id="UP000233750"/>
    </source>
</evidence>
<feature type="binding site" evidence="3">
    <location>
        <position position="204"/>
    </location>
    <ligand>
        <name>a divalent metal cation</name>
        <dbReference type="ChEBI" id="CHEBI:60240"/>
        <label>2</label>
    </ligand>
</feature>
<keyword evidence="2" id="KW-0378">Hydrolase</keyword>
<protein>
    <submittedName>
        <fullName evidence="5 6">Phosphotriesterase</fullName>
    </submittedName>
</protein>
<dbReference type="Pfam" id="PF02126">
    <property type="entry name" value="PTE"/>
    <property type="match status" value="1"/>
</dbReference>
<dbReference type="InterPro" id="IPR017947">
    <property type="entry name" value="AryldialkylPase_Zn-BS"/>
</dbReference>
<dbReference type="GO" id="GO:0016788">
    <property type="term" value="F:hydrolase activity, acting on ester bonds"/>
    <property type="evidence" value="ECO:0007669"/>
    <property type="project" value="InterPro"/>
</dbReference>
<reference evidence="6 7" key="1">
    <citation type="submission" date="2017-12" db="EMBL/GenBank/DDBJ databases">
        <title>Sequencing the genomes of 1000 Actinobacteria strains.</title>
        <authorList>
            <person name="Klenk H.-P."/>
        </authorList>
    </citation>
    <scope>NUCLEOTIDE SEQUENCE [LARGE SCALE GENOMIC DNA]</scope>
    <source>
        <strain evidence="6 7">DSM 45165</strain>
    </source>
</reference>
<comment type="similarity">
    <text evidence="4">Belongs to the metallo-dependent hydrolases superfamily. Phosphotriesterase family.</text>
</comment>
<dbReference type="Gene3D" id="3.20.20.140">
    <property type="entry name" value="Metal-dependent hydrolases"/>
    <property type="match status" value="1"/>
</dbReference>
<comment type="caution">
    <text evidence="6">The sequence shown here is derived from an EMBL/GenBank/DDBJ whole genome shotgun (WGS) entry which is preliminary data.</text>
</comment>
<evidence type="ECO:0000256" key="3">
    <source>
        <dbReference type="PIRSR" id="PIRSR601559-52"/>
    </source>
</evidence>
<evidence type="ECO:0000256" key="1">
    <source>
        <dbReference type="ARBA" id="ARBA00022723"/>
    </source>
</evidence>
<dbReference type="InterPro" id="IPR032466">
    <property type="entry name" value="Metal_Hydrolase"/>
</dbReference>
<dbReference type="GO" id="GO:0008270">
    <property type="term" value="F:zinc ion binding"/>
    <property type="evidence" value="ECO:0007669"/>
    <property type="project" value="InterPro"/>
</dbReference>
<dbReference type="PANTHER" id="PTHR10819">
    <property type="entry name" value="PHOSPHOTRIESTERASE-RELATED"/>
    <property type="match status" value="1"/>
</dbReference>
<dbReference type="SUPFAM" id="SSF51556">
    <property type="entry name" value="Metallo-dependent hydrolases"/>
    <property type="match status" value="1"/>
</dbReference>
<gene>
    <name evidence="6" type="ORF">ATK30_6296</name>
    <name evidence="5" type="ORF">H5411_04180</name>
</gene>
<dbReference type="RefSeq" id="WP_101438507.1">
    <property type="nucleotide sequence ID" value="NZ_JACJHR010000004.1"/>
</dbReference>
<sequence length="365" mass="39169">MDEASASQVQVNAVLGPVPADKLGTTLTHEHLICDWTKALRKPQCAVDRGVFARRVDPSIRWLLTEDPSCCYDNARLEDTAAAVDELQCFIDAGGRTVVDCTNGDIGRNPRALREISVRTGLNIVMGSGWYVHRYHDRGTALATAAELCAQILAEFAHGVGDTGARPGVIGEIGVSPEFTEAEEVRLRAAARAQLALGVPLLIHLPGWQRRAFEVLDIVLTEEGVAPEAVVLCHMDPSGEDVVYQREVADRGVWLEFDMIGMSNYFPGEGQSPAPEQTAAAIARLVAAGHASRLLLSHDLSLKNMWTRNGGNGLGYVPRLFLPRLQRHGVPGGVTADLLTANPRRLFVGSALASAAGDSGSGARR</sequence>
<feature type="binding site" evidence="3">
    <location>
        <position position="299"/>
    </location>
    <ligand>
        <name>a divalent metal cation</name>
        <dbReference type="ChEBI" id="CHEBI:60240"/>
        <label>1</label>
    </ligand>
</feature>
<proteinExistence type="inferred from homology"/>